<feature type="transmembrane region" description="Helical" evidence="2">
    <location>
        <begin position="1074"/>
        <end position="1092"/>
    </location>
</feature>
<dbReference type="InterPro" id="IPR048537">
    <property type="entry name" value="RRN6_HB"/>
</dbReference>
<dbReference type="GO" id="GO:0070860">
    <property type="term" value="C:RNA polymerase I core factor complex"/>
    <property type="evidence" value="ECO:0007669"/>
    <property type="project" value="TreeGrafter"/>
</dbReference>
<dbReference type="AlphaFoldDB" id="A0A1B7NQF2"/>
<comment type="caution">
    <text evidence="6">The sequence shown here is derived from an EMBL/GenBank/DDBJ whole genome shotgun (WGS) entry which is preliminary data.</text>
</comment>
<dbReference type="InterPro" id="IPR048536">
    <property type="entry name" value="Rrn6_K-rich"/>
</dbReference>
<gene>
    <name evidence="6" type="ORF">ACJ72_06793</name>
</gene>
<dbReference type="STRING" id="1658172.A0A1B7NQF2"/>
<feature type="region of interest" description="Disordered" evidence="1">
    <location>
        <begin position="917"/>
        <end position="982"/>
    </location>
</feature>
<evidence type="ECO:0000313" key="6">
    <source>
        <dbReference type="EMBL" id="OAX78896.1"/>
    </source>
</evidence>
<evidence type="ECO:0000256" key="2">
    <source>
        <dbReference type="SAM" id="Phobius"/>
    </source>
</evidence>
<evidence type="ECO:0000313" key="7">
    <source>
        <dbReference type="Proteomes" id="UP000091918"/>
    </source>
</evidence>
<dbReference type="Proteomes" id="UP000091918">
    <property type="component" value="Unassembled WGS sequence"/>
</dbReference>
<dbReference type="PANTHER" id="PTHR28221:SF2">
    <property type="entry name" value="RNA POLYMERASE I-SPECIFIC TRANSCRIPTION INITIATION FACTOR RRN6"/>
    <property type="match status" value="1"/>
</dbReference>
<dbReference type="Pfam" id="PF10214">
    <property type="entry name" value="Rrn6_beta-prop"/>
    <property type="match status" value="1"/>
</dbReference>
<keyword evidence="7" id="KW-1185">Reference proteome</keyword>
<evidence type="ECO:0008006" key="8">
    <source>
        <dbReference type="Google" id="ProtNLM"/>
    </source>
</evidence>
<organism evidence="6 7">
    <name type="scientific">Emergomyces africanus</name>
    <dbReference type="NCBI Taxonomy" id="1955775"/>
    <lineage>
        <taxon>Eukaryota</taxon>
        <taxon>Fungi</taxon>
        <taxon>Dikarya</taxon>
        <taxon>Ascomycota</taxon>
        <taxon>Pezizomycotina</taxon>
        <taxon>Eurotiomycetes</taxon>
        <taxon>Eurotiomycetidae</taxon>
        <taxon>Onygenales</taxon>
        <taxon>Ajellomycetaceae</taxon>
        <taxon>Emergomyces</taxon>
    </lineage>
</organism>
<evidence type="ECO:0000259" key="5">
    <source>
        <dbReference type="Pfam" id="PF20640"/>
    </source>
</evidence>
<dbReference type="PANTHER" id="PTHR28221">
    <property type="entry name" value="RNA POLYMERASE I-SPECIFIC TRANSCRIPTION INITIATION FACTOR RRN6"/>
    <property type="match status" value="1"/>
</dbReference>
<dbReference type="InterPro" id="IPR019350">
    <property type="entry name" value="RNA_pol_I-sp_TIF_RRN6-like"/>
</dbReference>
<sequence length="1098" mass="123422">MGDHRTNTLQYGHLGRATYLPDLHIWEFSRKIDREPSLLFYGHVKCTFAAPDAYIALSNTQNGGGRLTNKNEDALLKVRPELAPALGLFRRHEAPSRAIIAAVTRFDPQVSNRLAIGNAVNRDRRGGEESTVPIAVLVCDNSAASIQLVELDAERIVWPPDSDRLAKVPSLRGREKAMWMGTAGPVQQICFAETVDEKSTWMAVRFLKSTTVFCPQRNKLPLSAHYDDMDFIREGWEDTRLDANPILDISISSTGGFPHADVTFNPWYQQQIAIVDYQGNWSVWDIVMPRQSTYWRADPGPSGRLDLEGMLHRDEPTQRNHYDGWASISWVGNVHKLLVCDRRNIALYRLDADPIQRHPVDVDIQQESEWILDVKRSQSNLSNIFVLTTTQIFWLHVNSDDFASFRHQGDNQEITVLLSWRHFRDPEDTSLQLAPVIVQNYISLILYSRLNNMAQVFRFAFSPEDPSVPISVADPFLLPLPSGISGDGEISHPSSGGPYFSSLVFQQIVDSSVINPANDGKTLRLIKCFGQRTSLEVIESLYVARADGEDDTYDPDSSTSPERRTVKSAKWIDDDFIVQDVNEAAIPLPAARRNWNGYNKIAGERATLTSPYGENWVDLYELASTAVSEQIGNKGKSTMFGKTTQTFNSWLEDLVTNFGELTLGDSTSSSGSKTMLEIFPSPPLLDDIDRNTHDFDQFLNHLTDPMQHIHPPRYEITHLPMSYSSASNLSLLDPGSSYTLPTNITKLYDSLVRDWLFPLPGDFPNKIRMVKEKIIRNIVMQLTLSRIVLTRRPEISLPGPDTRILETTDGNLSPHLPFPIPWSSQQPFTQSDDPTITITSSAGQTERDAASFFPSSSQVTATGASMIPYSTLRLYTPLKQPNQPPLSRRISNILSHWKLGANPSTYNWQATVRTIRDEEELESESQSTSRRRKRREERRIQRQQQQLQQQQKSQQRLNTDSYLPSSSASASASATASVIPPSSSQVPVVRMLGSQQQPRQQPSQRLGQGLFLGIGTGTGVGRRMVQSSQVTEEGDMPMTQVERGVFGGRDTTSRKVIKERKKKRAAGFNQGGGVFSYWLITCAFWASFARSFSSRDHR</sequence>
<feature type="domain" description="RRN6 K-rich C-terminal" evidence="4">
    <location>
        <begin position="891"/>
        <end position="998"/>
    </location>
</feature>
<dbReference type="GO" id="GO:0001163">
    <property type="term" value="F:RNA polymerase I transcription regulatory region sequence-specific DNA binding"/>
    <property type="evidence" value="ECO:0007669"/>
    <property type="project" value="TreeGrafter"/>
</dbReference>
<evidence type="ECO:0000256" key="1">
    <source>
        <dbReference type="SAM" id="MobiDB-lite"/>
    </source>
</evidence>
<keyword evidence="2" id="KW-0472">Membrane</keyword>
<keyword evidence="2" id="KW-1133">Transmembrane helix</keyword>
<evidence type="ECO:0000259" key="3">
    <source>
        <dbReference type="Pfam" id="PF10214"/>
    </source>
</evidence>
<dbReference type="GO" id="GO:0042790">
    <property type="term" value="P:nucleolar large rRNA transcription by RNA polymerase I"/>
    <property type="evidence" value="ECO:0007669"/>
    <property type="project" value="TreeGrafter"/>
</dbReference>
<feature type="compositionally biased region" description="Low complexity" evidence="1">
    <location>
        <begin position="964"/>
        <end position="982"/>
    </location>
</feature>
<feature type="compositionally biased region" description="Low complexity" evidence="1">
    <location>
        <begin position="942"/>
        <end position="956"/>
    </location>
</feature>
<accession>A0A1B7NQF2</accession>
<evidence type="ECO:0000259" key="4">
    <source>
        <dbReference type="Pfam" id="PF20639"/>
    </source>
</evidence>
<dbReference type="InterPro" id="IPR048535">
    <property type="entry name" value="RRN6_beta-prop"/>
</dbReference>
<dbReference type="EMBL" id="LGUA01001254">
    <property type="protein sequence ID" value="OAX78896.1"/>
    <property type="molecule type" value="Genomic_DNA"/>
</dbReference>
<feature type="domain" description="RRN6 beta-propeller" evidence="3">
    <location>
        <begin position="107"/>
        <end position="481"/>
    </location>
</feature>
<dbReference type="OrthoDB" id="4090074at2759"/>
<dbReference type="Pfam" id="PF20639">
    <property type="entry name" value="Rrn6_K-rich"/>
    <property type="match status" value="1"/>
</dbReference>
<dbReference type="Pfam" id="PF20640">
    <property type="entry name" value="Rrn6_HB"/>
    <property type="match status" value="1"/>
</dbReference>
<dbReference type="GO" id="GO:0001179">
    <property type="term" value="F:RNA polymerase I general transcription initiation factor binding"/>
    <property type="evidence" value="ECO:0007669"/>
    <property type="project" value="TreeGrafter"/>
</dbReference>
<name>A0A1B7NQF2_9EURO</name>
<proteinExistence type="predicted"/>
<feature type="domain" description="RRN6 helical bundle" evidence="5">
    <location>
        <begin position="573"/>
        <end position="787"/>
    </location>
</feature>
<keyword evidence="2" id="KW-0812">Transmembrane</keyword>
<reference evidence="6 7" key="1">
    <citation type="submission" date="2015-07" db="EMBL/GenBank/DDBJ databases">
        <title>Emmonsia species relationships and genome sequence.</title>
        <authorList>
            <person name="Cuomo C.A."/>
            <person name="Schwartz I.S."/>
            <person name="Kenyon C."/>
            <person name="de Hoog G.S."/>
            <person name="Govender N.P."/>
            <person name="Botha A."/>
            <person name="Moreno L."/>
            <person name="de Vries M."/>
            <person name="Munoz J.F."/>
            <person name="Stielow J.B."/>
        </authorList>
    </citation>
    <scope>NUCLEOTIDE SEQUENCE [LARGE SCALE GENOMIC DNA]</scope>
    <source>
        <strain evidence="6 7">CBS 136260</strain>
    </source>
</reference>
<protein>
    <recommendedName>
        <fullName evidence="8">Rrn6 domain-containing protein</fullName>
    </recommendedName>
</protein>